<dbReference type="Pfam" id="PF10648">
    <property type="entry name" value="Gmad2"/>
    <property type="match status" value="1"/>
</dbReference>
<proteinExistence type="predicted"/>
<evidence type="ECO:0000256" key="2">
    <source>
        <dbReference type="SAM" id="SignalP"/>
    </source>
</evidence>
<feature type="chain" id="PRO_5008746088" evidence="2">
    <location>
        <begin position="22"/>
        <end position="297"/>
    </location>
</feature>
<dbReference type="EMBL" id="FMHV01000002">
    <property type="protein sequence ID" value="SCL33107.1"/>
    <property type="molecule type" value="Genomic_DNA"/>
</dbReference>
<sequence>MKRPLALLAAIALLAAGCADARSGTLGPAPTAAPPAETTAAPPTKVPPLTTGTPTPRPSPGTPTSTGRPGDPAPSGTITLQLWFVSAGRIVPTQRTRPATVATSRLALTELAAGPSPAEAAAGLTTLLPTGVEVVRIVEGLAVVSPPPGFSDGGAATVRLRRAQVVYTLTQFPTVRRVAFPAGESVSRRDYADLLPAIVVTAPTIGQRVTSPVTLAGTAQVFEATVSIRILDSAGREIATAFTTASCGTGCRGDYRTAVAYRLATTQPGTVEVYEVSARDGSRINVVRIPVVVTASR</sequence>
<dbReference type="InterPro" id="IPR019606">
    <property type="entry name" value="GerMN"/>
</dbReference>
<keyword evidence="2" id="KW-0732">Signal</keyword>
<organism evidence="4 5">
    <name type="scientific">Micromonospora rhizosphaerae</name>
    <dbReference type="NCBI Taxonomy" id="568872"/>
    <lineage>
        <taxon>Bacteria</taxon>
        <taxon>Bacillati</taxon>
        <taxon>Actinomycetota</taxon>
        <taxon>Actinomycetes</taxon>
        <taxon>Micromonosporales</taxon>
        <taxon>Micromonosporaceae</taxon>
        <taxon>Micromonospora</taxon>
    </lineage>
</organism>
<dbReference type="Pfam" id="PF10646">
    <property type="entry name" value="Germane"/>
    <property type="match status" value="1"/>
</dbReference>
<protein>
    <submittedName>
        <fullName evidence="4">Sporulation and spore germination</fullName>
    </submittedName>
</protein>
<feature type="region of interest" description="Disordered" evidence="1">
    <location>
        <begin position="27"/>
        <end position="75"/>
    </location>
</feature>
<evidence type="ECO:0000313" key="5">
    <source>
        <dbReference type="Proteomes" id="UP000199413"/>
    </source>
</evidence>
<evidence type="ECO:0000259" key="3">
    <source>
        <dbReference type="SMART" id="SM00909"/>
    </source>
</evidence>
<dbReference type="InterPro" id="IPR018911">
    <property type="entry name" value="Gmad2_Ig-like_dom"/>
</dbReference>
<gene>
    <name evidence="4" type="ORF">GA0070624_4651</name>
</gene>
<dbReference type="AlphaFoldDB" id="A0A1C6SUF7"/>
<accession>A0A1C6SUF7</accession>
<evidence type="ECO:0000313" key="4">
    <source>
        <dbReference type="EMBL" id="SCL33107.1"/>
    </source>
</evidence>
<dbReference type="STRING" id="568872.GA0070624_4651"/>
<evidence type="ECO:0000256" key="1">
    <source>
        <dbReference type="SAM" id="MobiDB-lite"/>
    </source>
</evidence>
<dbReference type="PROSITE" id="PS51257">
    <property type="entry name" value="PROKAR_LIPOPROTEIN"/>
    <property type="match status" value="1"/>
</dbReference>
<keyword evidence="5" id="KW-1185">Reference proteome</keyword>
<name>A0A1C6SUF7_9ACTN</name>
<reference evidence="5" key="1">
    <citation type="submission" date="2016-06" db="EMBL/GenBank/DDBJ databases">
        <authorList>
            <person name="Varghese N."/>
            <person name="Submissions Spin"/>
        </authorList>
    </citation>
    <scope>NUCLEOTIDE SEQUENCE [LARGE SCALE GENOMIC DNA]</scope>
    <source>
        <strain evidence="5">DSM 45431</strain>
    </source>
</reference>
<dbReference type="SMART" id="SM00909">
    <property type="entry name" value="Germane"/>
    <property type="match status" value="1"/>
</dbReference>
<dbReference type="RefSeq" id="WP_245718941.1">
    <property type="nucleotide sequence ID" value="NZ_FMHV01000002.1"/>
</dbReference>
<feature type="compositionally biased region" description="Low complexity" evidence="1">
    <location>
        <begin position="28"/>
        <end position="54"/>
    </location>
</feature>
<feature type="signal peptide" evidence="2">
    <location>
        <begin position="1"/>
        <end position="21"/>
    </location>
</feature>
<feature type="domain" description="GerMN" evidence="3">
    <location>
        <begin position="104"/>
        <end position="190"/>
    </location>
</feature>
<dbReference type="Proteomes" id="UP000199413">
    <property type="component" value="Unassembled WGS sequence"/>
</dbReference>